<dbReference type="AlphaFoldDB" id="A0A0J1B3Y1"/>
<name>A0A0J1B3Y1_9TREE</name>
<dbReference type="Proteomes" id="UP000053611">
    <property type="component" value="Unassembled WGS sequence"/>
</dbReference>
<dbReference type="GeneID" id="28988128"/>
<reference evidence="1 2" key="1">
    <citation type="submission" date="2015-03" db="EMBL/GenBank/DDBJ databases">
        <title>Genomics and transcriptomics of the oil-accumulating basidiomycete yeast T. oleaginosus allow insights into substrate utilization and the diverse evolutionary trajectories of mating systems in fungi.</title>
        <authorList>
            <consortium name="DOE Joint Genome Institute"/>
            <person name="Kourist R."/>
            <person name="Kracht O."/>
            <person name="Bracharz F."/>
            <person name="Lipzen A."/>
            <person name="Nolan M."/>
            <person name="Ohm R."/>
            <person name="Grigoriev I."/>
            <person name="Sun S."/>
            <person name="Heitman J."/>
            <person name="Bruck T."/>
            <person name="Nowrousian M."/>
        </authorList>
    </citation>
    <scope>NUCLEOTIDE SEQUENCE [LARGE SCALE GENOMIC DNA]</scope>
    <source>
        <strain evidence="1 2">IBC0246</strain>
    </source>
</reference>
<proteinExistence type="predicted"/>
<evidence type="ECO:0000313" key="1">
    <source>
        <dbReference type="EMBL" id="KLT42354.1"/>
    </source>
</evidence>
<sequence length="480" mass="53708">MAMARRAARAASFLLRNAQTQRVIEKRRHSLHQLPVASEGCTESPAIAPRRDGASLPYKVDHAARHLHSPLLQTSMITDAEILDMYDTISSYCTTRPGNIPHEVVAHIMTFVRDGDIPACILTNSAFYLAAKPHLYRTVSLDCYLNVYGPRHAMVDMDICTSGTTRPRPFFRRAWMTRFCHTLDVAPHHPSVCACAMDPPSPFSSGATDTSPHIPPLPHLRFLHLPFDVHLSLHRNEVPSPCGVHGLKPVHLVQHDVYWTSRRPATTTVAGVKSYTANLAEHELRTPDYRPLILQPPDMQPGAHLTLVAPRLFATSPLPRQCDVFRTPACLTILNTLSPRARVGWYARSCPDARCAHHLVRKVGRAVAQFALPDAPRIRLVGFEVLCRGRSLAVYRHLAWLTRAHFTVFAEIAAAAARDDEAAAWRAREGPMDAFLLVPASHWDRCDLGRQAASPAQRMLRNASRRTRGRALGDWQDSWW</sequence>
<accession>A0A0J1B3Y1</accession>
<protein>
    <recommendedName>
        <fullName evidence="3">F-box domain-containing protein</fullName>
    </recommendedName>
</protein>
<dbReference type="EMBL" id="KQ087206">
    <property type="protein sequence ID" value="KLT42354.1"/>
    <property type="molecule type" value="Genomic_DNA"/>
</dbReference>
<organism evidence="1 2">
    <name type="scientific">Cutaneotrichosporon oleaginosum</name>
    <dbReference type="NCBI Taxonomy" id="879819"/>
    <lineage>
        <taxon>Eukaryota</taxon>
        <taxon>Fungi</taxon>
        <taxon>Dikarya</taxon>
        <taxon>Basidiomycota</taxon>
        <taxon>Agaricomycotina</taxon>
        <taxon>Tremellomycetes</taxon>
        <taxon>Trichosporonales</taxon>
        <taxon>Trichosporonaceae</taxon>
        <taxon>Cutaneotrichosporon</taxon>
    </lineage>
</organism>
<evidence type="ECO:0008006" key="3">
    <source>
        <dbReference type="Google" id="ProtNLM"/>
    </source>
</evidence>
<evidence type="ECO:0000313" key="2">
    <source>
        <dbReference type="Proteomes" id="UP000053611"/>
    </source>
</evidence>
<dbReference type="RefSeq" id="XP_018278845.1">
    <property type="nucleotide sequence ID" value="XM_018427525.1"/>
</dbReference>
<gene>
    <name evidence="1" type="ORF">CC85DRAFT_92690</name>
</gene>
<keyword evidence="2" id="KW-1185">Reference proteome</keyword>